<dbReference type="SUPFAM" id="SSF53335">
    <property type="entry name" value="S-adenosyl-L-methionine-dependent methyltransferases"/>
    <property type="match status" value="1"/>
</dbReference>
<organism evidence="5 6">
    <name type="scientific">Archangium violaceum Cb vi76</name>
    <dbReference type="NCBI Taxonomy" id="1406225"/>
    <lineage>
        <taxon>Bacteria</taxon>
        <taxon>Pseudomonadati</taxon>
        <taxon>Myxococcota</taxon>
        <taxon>Myxococcia</taxon>
        <taxon>Myxococcales</taxon>
        <taxon>Cystobacterineae</taxon>
        <taxon>Archangiaceae</taxon>
        <taxon>Archangium</taxon>
    </lineage>
</organism>
<sequence length="279" mass="31405">MSFRYFDIFLDAFARGDKESAEAFGSTVHWGYWDAPDRADGTTADFVSAAERMNTEMIELAGLAPGQRVLDVGCGFGGTLASINRRLRGMSLVGVNVDERQLERAAEHVKPTNDNEISWVRADACDLPFDDGSFDVIMVVEAICHFRSRARFFAEARRLLSPGGVLVVSDFVPSSLLTPGMRSWYRTMGLAFERHYGHVDVTYGIRDYRALARRTGFLSRREHDVTLNTLPSYAFTRRLMWRYQLPAGEAIANDSINRAMAWASARGLLRYMLMSFEAV</sequence>
<dbReference type="Proteomes" id="UP000028547">
    <property type="component" value="Unassembled WGS sequence"/>
</dbReference>
<dbReference type="InterPro" id="IPR013216">
    <property type="entry name" value="Methyltransf_11"/>
</dbReference>
<evidence type="ECO:0000256" key="3">
    <source>
        <dbReference type="ARBA" id="ARBA00022691"/>
    </source>
</evidence>
<dbReference type="PANTHER" id="PTHR44068:SF11">
    <property type="entry name" value="GERANYL DIPHOSPHATE 2-C-METHYLTRANSFERASE"/>
    <property type="match status" value="1"/>
</dbReference>
<dbReference type="GO" id="GO:0008757">
    <property type="term" value="F:S-adenosylmethionine-dependent methyltransferase activity"/>
    <property type="evidence" value="ECO:0007669"/>
    <property type="project" value="InterPro"/>
</dbReference>
<reference evidence="5 6" key="1">
    <citation type="submission" date="2014-07" db="EMBL/GenBank/DDBJ databases">
        <title>Draft Genome Sequence of Gephyronic Acid Producer, Cystobacter violaceus Strain Cb vi76.</title>
        <authorList>
            <person name="Stevens D.C."/>
            <person name="Young J."/>
            <person name="Carmichael R."/>
            <person name="Tan J."/>
            <person name="Taylor R.E."/>
        </authorList>
    </citation>
    <scope>NUCLEOTIDE SEQUENCE [LARGE SCALE GENOMIC DNA]</scope>
    <source>
        <strain evidence="5 6">Cb vi76</strain>
    </source>
</reference>
<dbReference type="SMART" id="SM00828">
    <property type="entry name" value="PKS_MT"/>
    <property type="match status" value="1"/>
</dbReference>
<dbReference type="InterPro" id="IPR029063">
    <property type="entry name" value="SAM-dependent_MTases_sf"/>
</dbReference>
<evidence type="ECO:0000313" key="6">
    <source>
        <dbReference type="Proteomes" id="UP000028547"/>
    </source>
</evidence>
<dbReference type="Pfam" id="PF08241">
    <property type="entry name" value="Methyltransf_11"/>
    <property type="match status" value="1"/>
</dbReference>
<dbReference type="InterPro" id="IPR050447">
    <property type="entry name" value="Erg6_SMT_methyltransf"/>
</dbReference>
<keyword evidence="1" id="KW-0489">Methyltransferase</keyword>
<dbReference type="PANTHER" id="PTHR44068">
    <property type="entry name" value="ZGC:194242"/>
    <property type="match status" value="1"/>
</dbReference>
<evidence type="ECO:0000256" key="1">
    <source>
        <dbReference type="ARBA" id="ARBA00022603"/>
    </source>
</evidence>
<dbReference type="Gene3D" id="3.40.50.150">
    <property type="entry name" value="Vaccinia Virus protein VP39"/>
    <property type="match status" value="1"/>
</dbReference>
<proteinExistence type="predicted"/>
<feature type="domain" description="Polyketide synthase-like methyltransferase" evidence="4">
    <location>
        <begin position="60"/>
        <end position="266"/>
    </location>
</feature>
<dbReference type="EMBL" id="JPMI01000313">
    <property type="protein sequence ID" value="KFA87946.1"/>
    <property type="molecule type" value="Genomic_DNA"/>
</dbReference>
<evidence type="ECO:0000259" key="4">
    <source>
        <dbReference type="SMART" id="SM00828"/>
    </source>
</evidence>
<keyword evidence="3" id="KW-0949">S-adenosyl-L-methionine</keyword>
<comment type="caution">
    <text evidence="5">The sequence shown here is derived from an EMBL/GenBank/DDBJ whole genome shotgun (WGS) entry which is preliminary data.</text>
</comment>
<name>A0A084SHL1_9BACT</name>
<dbReference type="RefSeq" id="WP_043410455.1">
    <property type="nucleotide sequence ID" value="NZ_JPMI01000313.1"/>
</dbReference>
<keyword evidence="2" id="KW-0808">Transferase</keyword>
<dbReference type="GO" id="GO:0032259">
    <property type="term" value="P:methylation"/>
    <property type="evidence" value="ECO:0007669"/>
    <property type="project" value="UniProtKB-KW"/>
</dbReference>
<evidence type="ECO:0000256" key="2">
    <source>
        <dbReference type="ARBA" id="ARBA00022679"/>
    </source>
</evidence>
<dbReference type="AlphaFoldDB" id="A0A084SHL1"/>
<evidence type="ECO:0000313" key="5">
    <source>
        <dbReference type="EMBL" id="KFA87946.1"/>
    </source>
</evidence>
<dbReference type="CDD" id="cd02440">
    <property type="entry name" value="AdoMet_MTases"/>
    <property type="match status" value="1"/>
</dbReference>
<dbReference type="InterPro" id="IPR020803">
    <property type="entry name" value="MeTfrase_dom"/>
</dbReference>
<protein>
    <recommendedName>
        <fullName evidence="4">Polyketide synthase-like methyltransferase domain-containing protein</fullName>
    </recommendedName>
</protein>
<gene>
    <name evidence="5" type="ORF">Q664_44445</name>
</gene>
<accession>A0A084SHL1</accession>